<gene>
    <name evidence="1" type="ORF">DL762_000958</name>
</gene>
<evidence type="ECO:0000313" key="2">
    <source>
        <dbReference type="Proteomes" id="UP000294003"/>
    </source>
</evidence>
<protein>
    <submittedName>
        <fullName evidence="1">Uncharacterized protein</fullName>
    </submittedName>
</protein>
<dbReference type="EMBL" id="QJNS01000016">
    <property type="protein sequence ID" value="RYO93753.1"/>
    <property type="molecule type" value="Genomic_DNA"/>
</dbReference>
<comment type="caution">
    <text evidence="1">The sequence shown here is derived from an EMBL/GenBank/DDBJ whole genome shotgun (WGS) entry which is preliminary data.</text>
</comment>
<sequence length="200" mass="21301">MILNGRGVSLRNHGWGKAARRLVNELTGPIMKLSFPSGVLLAQASLWLSPRSVDAASVDAWLVPELAAPQVVVTGIVGSGYTSNDRVVVGVDGLPPIQQPSSLDVLPVGATAGQRIYFRDETGQPAILGYHLDLEKWQFDGYILQGNLSGSSGSLGAAILGTRYITMAFAVDRVIGVSQLRGSEWDLSEPPRRRQPGLGV</sequence>
<keyword evidence="2" id="KW-1185">Reference proteome</keyword>
<name>A0ABY0HID4_9PEZI</name>
<organism evidence="1 2">
    <name type="scientific">Monosporascus cannonballus</name>
    <dbReference type="NCBI Taxonomy" id="155416"/>
    <lineage>
        <taxon>Eukaryota</taxon>
        <taxon>Fungi</taxon>
        <taxon>Dikarya</taxon>
        <taxon>Ascomycota</taxon>
        <taxon>Pezizomycotina</taxon>
        <taxon>Sordariomycetes</taxon>
        <taxon>Xylariomycetidae</taxon>
        <taxon>Xylariales</taxon>
        <taxon>Xylariales incertae sedis</taxon>
        <taxon>Monosporascus</taxon>
    </lineage>
</organism>
<proteinExistence type="predicted"/>
<reference evidence="1 2" key="1">
    <citation type="submission" date="2018-06" db="EMBL/GenBank/DDBJ databases">
        <title>Complete Genomes of Monosporascus.</title>
        <authorList>
            <person name="Robinson A.J."/>
            <person name="Natvig D.O."/>
        </authorList>
    </citation>
    <scope>NUCLEOTIDE SEQUENCE [LARGE SCALE GENOMIC DNA]</scope>
    <source>
        <strain evidence="1 2">CBS 609.92</strain>
    </source>
</reference>
<evidence type="ECO:0000313" key="1">
    <source>
        <dbReference type="EMBL" id="RYO93753.1"/>
    </source>
</evidence>
<dbReference type="Proteomes" id="UP000294003">
    <property type="component" value="Unassembled WGS sequence"/>
</dbReference>
<accession>A0ABY0HID4</accession>